<dbReference type="InterPro" id="IPR004843">
    <property type="entry name" value="Calcineurin-like_PHP"/>
</dbReference>
<dbReference type="Gene3D" id="3.60.21.10">
    <property type="match status" value="1"/>
</dbReference>
<dbReference type="KEGG" id="hch:HCH_01549"/>
<dbReference type="GO" id="GO:0046872">
    <property type="term" value="F:metal ion binding"/>
    <property type="evidence" value="ECO:0007669"/>
    <property type="project" value="UniProtKB-KW"/>
</dbReference>
<dbReference type="InterPro" id="IPR029052">
    <property type="entry name" value="Metallo-depent_PP-like"/>
</dbReference>
<proteinExistence type="predicted"/>
<dbReference type="EMBL" id="CP000155">
    <property type="protein sequence ID" value="ABC28406.1"/>
    <property type="molecule type" value="Genomic_DNA"/>
</dbReference>
<evidence type="ECO:0000259" key="3">
    <source>
        <dbReference type="Pfam" id="PF00149"/>
    </source>
</evidence>
<dbReference type="AlphaFoldDB" id="Q2SLR8"/>
<evidence type="ECO:0000313" key="5">
    <source>
        <dbReference type="Proteomes" id="UP000000238"/>
    </source>
</evidence>
<keyword evidence="1" id="KW-0479">Metal-binding</keyword>
<evidence type="ECO:0000256" key="2">
    <source>
        <dbReference type="ARBA" id="ARBA00022801"/>
    </source>
</evidence>
<dbReference type="RefSeq" id="WP_011395479.1">
    <property type="nucleotide sequence ID" value="NC_007645.1"/>
</dbReference>
<dbReference type="PANTHER" id="PTHR31302">
    <property type="entry name" value="TRANSMEMBRANE PROTEIN WITH METALLOPHOSPHOESTERASE DOMAIN-RELATED"/>
    <property type="match status" value="1"/>
</dbReference>
<keyword evidence="2 4" id="KW-0378">Hydrolase</keyword>
<dbReference type="SUPFAM" id="SSF56300">
    <property type="entry name" value="Metallo-dependent phosphatases"/>
    <property type="match status" value="1"/>
</dbReference>
<dbReference type="eggNOG" id="COG1408">
    <property type="taxonomic scope" value="Bacteria"/>
</dbReference>
<accession>Q2SLR8</accession>
<sequence length="280" mass="30786">MKVFRRIMMGLAMLSIALGVWAFWIEPASLVDNEVSIAIHPWPQSCDDLQVAVIADLHVGSPHNGLSRLRELVDETNALKPDLILLAGDFVIQGVIGGEFAEPRDIAAELDRLQASLGVYAVMGNHDWWHGPQLILDAFAGTHIEFLEDASKELTQGDCRFWLAGVSDYWEGAHDIGKALADIPAEAPILAFTHNPDVFYDFPHRVSLTFAGHTHGGQVNLPLIGRPIVPSQYGERFAIGHIDEDGRQMFVTPGVGTSILPVRFRVPPEISLVTLKSMSR</sequence>
<feature type="domain" description="Calcineurin-like phosphoesterase" evidence="3">
    <location>
        <begin position="50"/>
        <end position="216"/>
    </location>
</feature>
<dbReference type="GO" id="GO:0016020">
    <property type="term" value="C:membrane"/>
    <property type="evidence" value="ECO:0007669"/>
    <property type="project" value="GOC"/>
</dbReference>
<dbReference type="GO" id="GO:0008758">
    <property type="term" value="F:UDP-2,3-diacylglucosamine hydrolase activity"/>
    <property type="evidence" value="ECO:0007669"/>
    <property type="project" value="TreeGrafter"/>
</dbReference>
<organism evidence="4 5">
    <name type="scientific">Hahella chejuensis (strain KCTC 2396)</name>
    <dbReference type="NCBI Taxonomy" id="349521"/>
    <lineage>
        <taxon>Bacteria</taxon>
        <taxon>Pseudomonadati</taxon>
        <taxon>Pseudomonadota</taxon>
        <taxon>Gammaproteobacteria</taxon>
        <taxon>Oceanospirillales</taxon>
        <taxon>Hahellaceae</taxon>
        <taxon>Hahella</taxon>
    </lineage>
</organism>
<dbReference type="GO" id="GO:0009245">
    <property type="term" value="P:lipid A biosynthetic process"/>
    <property type="evidence" value="ECO:0007669"/>
    <property type="project" value="TreeGrafter"/>
</dbReference>
<keyword evidence="5" id="KW-1185">Reference proteome</keyword>
<dbReference type="STRING" id="349521.HCH_01549"/>
<dbReference type="PANTHER" id="PTHR31302:SF31">
    <property type="entry name" value="PHOSPHODIESTERASE YAEI"/>
    <property type="match status" value="1"/>
</dbReference>
<dbReference type="CDD" id="cd07385">
    <property type="entry name" value="MPP_YkuE_C"/>
    <property type="match status" value="1"/>
</dbReference>
<dbReference type="InterPro" id="IPR051158">
    <property type="entry name" value="Metallophosphoesterase_sf"/>
</dbReference>
<dbReference type="HOGENOM" id="CLU_025443_3_1_6"/>
<dbReference type="Proteomes" id="UP000000238">
    <property type="component" value="Chromosome"/>
</dbReference>
<protein>
    <submittedName>
        <fullName evidence="4">Predicted phosphohydrolase</fullName>
    </submittedName>
</protein>
<gene>
    <name evidence="4" type="ordered locus">HCH_01549</name>
</gene>
<dbReference type="Pfam" id="PF00149">
    <property type="entry name" value="Metallophos"/>
    <property type="match status" value="1"/>
</dbReference>
<name>Q2SLR8_HAHCH</name>
<reference evidence="4 5" key="1">
    <citation type="journal article" date="2005" name="Nucleic Acids Res.">
        <title>Genomic blueprint of Hahella chejuensis, a marine microbe producing an algicidal agent.</title>
        <authorList>
            <person name="Jeong H."/>
            <person name="Yim J.H."/>
            <person name="Lee C."/>
            <person name="Choi S.-H."/>
            <person name="Park Y.K."/>
            <person name="Yoon S.H."/>
            <person name="Hur C.-G."/>
            <person name="Kang H.-Y."/>
            <person name="Kim D."/>
            <person name="Lee H.H."/>
            <person name="Park K.H."/>
            <person name="Park S.-H."/>
            <person name="Park H.-S."/>
            <person name="Lee H.K."/>
            <person name="Oh T.K."/>
            <person name="Kim J.F."/>
        </authorList>
    </citation>
    <scope>NUCLEOTIDE SEQUENCE [LARGE SCALE GENOMIC DNA]</scope>
    <source>
        <strain evidence="4 5">KCTC 2396</strain>
    </source>
</reference>
<evidence type="ECO:0000313" key="4">
    <source>
        <dbReference type="EMBL" id="ABC28406.1"/>
    </source>
</evidence>
<evidence type="ECO:0000256" key="1">
    <source>
        <dbReference type="ARBA" id="ARBA00022723"/>
    </source>
</evidence>